<evidence type="ECO:0000256" key="7">
    <source>
        <dbReference type="ARBA" id="ARBA00023015"/>
    </source>
</evidence>
<feature type="domain" description="VWFA" evidence="14">
    <location>
        <begin position="110"/>
        <end position="291"/>
    </location>
</feature>
<evidence type="ECO:0000313" key="15">
    <source>
        <dbReference type="EMBL" id="KAG0691395.1"/>
    </source>
</evidence>
<dbReference type="OrthoDB" id="284275at2759"/>
<evidence type="ECO:0000256" key="11">
    <source>
        <dbReference type="PIRNR" id="PIRNR015919"/>
    </source>
</evidence>
<dbReference type="GO" id="GO:0006289">
    <property type="term" value="P:nucleotide-excision repair"/>
    <property type="evidence" value="ECO:0007669"/>
    <property type="project" value="UniProtKB-UniRule"/>
</dbReference>
<evidence type="ECO:0000259" key="14">
    <source>
        <dbReference type="PROSITE" id="PS50234"/>
    </source>
</evidence>
<dbReference type="PROSITE" id="PS00028">
    <property type="entry name" value="ZINC_FINGER_C2H2_1"/>
    <property type="match status" value="1"/>
</dbReference>
<accession>A0A9P6WQD5</accession>
<dbReference type="SMART" id="SM00327">
    <property type="entry name" value="VWA"/>
    <property type="match status" value="1"/>
</dbReference>
<dbReference type="FunFam" id="3.40.50.410:FF:000015">
    <property type="entry name" value="General transcription factor IIH subunit 2"/>
    <property type="match status" value="1"/>
</dbReference>
<evidence type="ECO:0000256" key="3">
    <source>
        <dbReference type="ARBA" id="ARBA00022723"/>
    </source>
</evidence>
<evidence type="ECO:0000256" key="1">
    <source>
        <dbReference type="ARBA" id="ARBA00004123"/>
    </source>
</evidence>
<reference evidence="15" key="1">
    <citation type="submission" date="2020-11" db="EMBL/GenBank/DDBJ databases">
        <title>Kefir isolates.</title>
        <authorList>
            <person name="Marcisauskas S."/>
            <person name="Kim Y."/>
            <person name="Blasche S."/>
        </authorList>
    </citation>
    <scope>NUCLEOTIDE SEQUENCE</scope>
    <source>
        <strain evidence="15">Olga-1</strain>
    </source>
</reference>
<evidence type="ECO:0000256" key="9">
    <source>
        <dbReference type="ARBA" id="ARBA00023204"/>
    </source>
</evidence>
<keyword evidence="7 11" id="KW-0805">Transcription regulation</keyword>
<dbReference type="InterPro" id="IPR002035">
    <property type="entry name" value="VWF_A"/>
</dbReference>
<evidence type="ECO:0000313" key="16">
    <source>
        <dbReference type="Proteomes" id="UP000697127"/>
    </source>
</evidence>
<dbReference type="InterPro" id="IPR007198">
    <property type="entry name" value="Ssl1-like"/>
</dbReference>
<dbReference type="InterPro" id="IPR013083">
    <property type="entry name" value="Znf_RING/FYVE/PHD"/>
</dbReference>
<keyword evidence="6 11" id="KW-0862">Zinc</keyword>
<feature type="region of interest" description="Disordered" evidence="13">
    <location>
        <begin position="407"/>
        <end position="430"/>
    </location>
</feature>
<feature type="compositionally biased region" description="Basic and acidic residues" evidence="13">
    <location>
        <begin position="407"/>
        <end position="423"/>
    </location>
</feature>
<dbReference type="SUPFAM" id="SSF57889">
    <property type="entry name" value="Cysteine-rich domain"/>
    <property type="match status" value="1"/>
</dbReference>
<keyword evidence="4" id="KW-0227">DNA damage</keyword>
<proteinExistence type="inferred from homology"/>
<dbReference type="PANTHER" id="PTHR12695">
    <property type="entry name" value="GENERAL TRANSCRIPTION FACTOR IIH SUBUNIT 2"/>
    <property type="match status" value="1"/>
</dbReference>
<evidence type="ECO:0000256" key="8">
    <source>
        <dbReference type="ARBA" id="ARBA00023163"/>
    </source>
</evidence>
<dbReference type="InterPro" id="IPR046349">
    <property type="entry name" value="C1-like_sf"/>
</dbReference>
<evidence type="ECO:0000256" key="2">
    <source>
        <dbReference type="ARBA" id="ARBA00006092"/>
    </source>
</evidence>
<dbReference type="Pfam" id="PF04056">
    <property type="entry name" value="Ssl1"/>
    <property type="match status" value="1"/>
</dbReference>
<dbReference type="Pfam" id="PF07975">
    <property type="entry name" value="C1_4"/>
    <property type="match status" value="1"/>
</dbReference>
<feature type="compositionally biased region" description="Polar residues" evidence="13">
    <location>
        <begin position="21"/>
        <end position="31"/>
    </location>
</feature>
<dbReference type="AlphaFoldDB" id="A0A9P6WQD5"/>
<evidence type="ECO:0000256" key="4">
    <source>
        <dbReference type="ARBA" id="ARBA00022763"/>
    </source>
</evidence>
<dbReference type="Gene3D" id="3.40.50.410">
    <property type="entry name" value="von Willebrand factor, type A domain"/>
    <property type="match status" value="1"/>
</dbReference>
<evidence type="ECO:0000256" key="5">
    <source>
        <dbReference type="ARBA" id="ARBA00022771"/>
    </source>
</evidence>
<dbReference type="SUPFAM" id="SSF53300">
    <property type="entry name" value="vWA-like"/>
    <property type="match status" value="1"/>
</dbReference>
<keyword evidence="8 11" id="KW-0804">Transcription</keyword>
<evidence type="ECO:0000256" key="12">
    <source>
        <dbReference type="PIRSR" id="PIRSR015919-1"/>
    </source>
</evidence>
<gene>
    <name evidence="15" type="ORF">C6P40_000012</name>
</gene>
<dbReference type="NCBIfam" id="TIGR00622">
    <property type="entry name" value="ssl1"/>
    <property type="match status" value="2"/>
</dbReference>
<keyword evidence="3 11" id="KW-0479">Metal-binding</keyword>
<dbReference type="InterPro" id="IPR012170">
    <property type="entry name" value="TFIIH_SSL1/p44"/>
</dbReference>
<dbReference type="SMART" id="SM01047">
    <property type="entry name" value="C1_4"/>
    <property type="match status" value="1"/>
</dbReference>
<dbReference type="GO" id="GO:0000439">
    <property type="term" value="C:transcription factor TFIIH core complex"/>
    <property type="evidence" value="ECO:0007669"/>
    <property type="project" value="UniProtKB-UniRule"/>
</dbReference>
<dbReference type="Proteomes" id="UP000697127">
    <property type="component" value="Unassembled WGS sequence"/>
</dbReference>
<dbReference type="PANTHER" id="PTHR12695:SF2">
    <property type="entry name" value="GENERAL TRANSCRIPTION FACTOR IIH SUBUNIT 2-RELATED"/>
    <property type="match status" value="1"/>
</dbReference>
<comment type="caution">
    <text evidence="15">The sequence shown here is derived from an EMBL/GenBank/DDBJ whole genome shotgun (WGS) entry which is preliminary data.</text>
</comment>
<comment type="subcellular location">
    <subcellularLocation>
        <location evidence="1 11">Nucleus</location>
    </subcellularLocation>
</comment>
<dbReference type="Gene3D" id="3.30.40.10">
    <property type="entry name" value="Zinc/RING finger domain, C3HC4 (zinc finger)"/>
    <property type="match status" value="1"/>
</dbReference>
<dbReference type="InterPro" id="IPR004595">
    <property type="entry name" value="TFIIH_C1-like_dom"/>
</dbReference>
<keyword evidence="10 11" id="KW-0539">Nucleus</keyword>
<keyword evidence="16" id="KW-1185">Reference proteome</keyword>
<dbReference type="PROSITE" id="PS50234">
    <property type="entry name" value="VWFA"/>
    <property type="match status" value="1"/>
</dbReference>
<organism evidence="15 16">
    <name type="scientific">Pichia californica</name>
    <dbReference type="NCBI Taxonomy" id="460514"/>
    <lineage>
        <taxon>Eukaryota</taxon>
        <taxon>Fungi</taxon>
        <taxon>Dikarya</taxon>
        <taxon>Ascomycota</taxon>
        <taxon>Saccharomycotina</taxon>
        <taxon>Pichiomycetes</taxon>
        <taxon>Pichiales</taxon>
        <taxon>Pichiaceae</taxon>
        <taxon>Pichia</taxon>
    </lineage>
</organism>
<evidence type="ECO:0000256" key="10">
    <source>
        <dbReference type="ARBA" id="ARBA00023242"/>
    </source>
</evidence>
<comment type="function">
    <text evidence="11">Component of the general transcription and DNA repair factor IIH (TFIIH) core complex, which is involved in general and transcription-coupled nucleotide excision repair (NER) of damaged DNA and, when complexed to TFIIK, in RNA transcription by RNA polymerase II.</text>
</comment>
<sequence length="496" mass="56109">MDDDDESIRVPSGVRRRANLNVRSSDSPNNKSDNREAKNGKVTETKKKAPEALKGVNGGYAWEDEYRRSWDIVQEDESGSIETIVSGLVESQKKRYLKNVTPFQRGIIRTMVLVLDYSYVMREKDFRPNRSSMMISYTIEFVSDFFDQNPISQLSIVIMRNGLAQVVSEVSGNPNDHIEALKRLKRVEPEGDPSLQNALEMSRGLLLHVATHCTREILIIFGALFTSDPGNIHSTIQSLVKEKINIRVIGLTARVAICEELCKLTNFGDLKSSYNVVLNEMHFKELILDCVTPLAVTKAESENTDGFTLVKMGFPSRVSDSEPTLCSCHSRLVYGGYICPNCKSRVCTLPTVCPCCDLMLILSTHLARSYHHLFPLKLFEEVPVSGFYKSKHCYSCQVSFPKGEGEMKKMRDTKIDKDDERNSSDAGIETPRESFNAINKHESKTNFKNKNNSRIKISSRYRCTNCEQDFCIDCDIFIHETLHNCPGCESKCTRVT</sequence>
<dbReference type="GO" id="GO:0006351">
    <property type="term" value="P:DNA-templated transcription"/>
    <property type="evidence" value="ECO:0007669"/>
    <property type="project" value="InterPro"/>
</dbReference>
<comment type="similarity">
    <text evidence="2 11">Belongs to the GTF2H2 family.</text>
</comment>
<keyword evidence="5" id="KW-0863">Zinc-finger</keyword>
<evidence type="ECO:0000256" key="6">
    <source>
        <dbReference type="ARBA" id="ARBA00022833"/>
    </source>
</evidence>
<feature type="region of interest" description="Disordered" evidence="13">
    <location>
        <begin position="1"/>
        <end position="50"/>
    </location>
</feature>
<dbReference type="InterPro" id="IPR036465">
    <property type="entry name" value="vWFA_dom_sf"/>
</dbReference>
<dbReference type="GO" id="GO:0008270">
    <property type="term" value="F:zinc ion binding"/>
    <property type="evidence" value="ECO:0007669"/>
    <property type="project" value="UniProtKB-UniRule"/>
</dbReference>
<name>A0A9P6WQD5_9ASCO</name>
<dbReference type="GO" id="GO:0006357">
    <property type="term" value="P:regulation of transcription by RNA polymerase II"/>
    <property type="evidence" value="ECO:0007669"/>
    <property type="project" value="UniProtKB-UniRule"/>
</dbReference>
<feature type="compositionally biased region" description="Basic and acidic residues" evidence="13">
    <location>
        <begin position="32"/>
        <end position="50"/>
    </location>
</feature>
<protein>
    <recommendedName>
        <fullName evidence="11">General transcription and DNA repair factor IIH</fullName>
    </recommendedName>
</protein>
<dbReference type="EMBL" id="PUHW01000001">
    <property type="protein sequence ID" value="KAG0691395.1"/>
    <property type="molecule type" value="Genomic_DNA"/>
</dbReference>
<dbReference type="InterPro" id="IPR013087">
    <property type="entry name" value="Znf_C2H2_type"/>
</dbReference>
<dbReference type="GO" id="GO:0005675">
    <property type="term" value="C:transcription factor TFIIH holo complex"/>
    <property type="evidence" value="ECO:0007669"/>
    <property type="project" value="UniProtKB-UniRule"/>
</dbReference>
<dbReference type="PIRSF" id="PIRSF015919">
    <property type="entry name" value="TFIIH_SSL1"/>
    <property type="match status" value="1"/>
</dbReference>
<keyword evidence="9" id="KW-0234">DNA repair</keyword>
<evidence type="ECO:0000256" key="13">
    <source>
        <dbReference type="SAM" id="MobiDB-lite"/>
    </source>
</evidence>
<feature type="zinc finger region" description="C4-type" evidence="12">
    <location>
        <begin position="339"/>
        <end position="356"/>
    </location>
</feature>